<dbReference type="OrthoDB" id="9803265at2"/>
<dbReference type="EMBL" id="CM001441">
    <property type="protein sequence ID" value="EHQ91184.1"/>
    <property type="molecule type" value="Genomic_DNA"/>
</dbReference>
<dbReference type="InterPro" id="IPR032531">
    <property type="entry name" value="DUF4956"/>
</dbReference>
<name>H5XXH8_9FIRM</name>
<feature type="transmembrane region" description="Helical" evidence="1">
    <location>
        <begin position="50"/>
        <end position="69"/>
    </location>
</feature>
<dbReference type="HOGENOM" id="CLU_100966_1_0_9"/>
<dbReference type="eggNOG" id="COG1285">
    <property type="taxonomic scope" value="Bacteria"/>
</dbReference>
<evidence type="ECO:0000256" key="1">
    <source>
        <dbReference type="SAM" id="Phobius"/>
    </source>
</evidence>
<evidence type="ECO:0000313" key="3">
    <source>
        <dbReference type="Proteomes" id="UP000005104"/>
    </source>
</evidence>
<dbReference type="Proteomes" id="UP000005104">
    <property type="component" value="Chromosome"/>
</dbReference>
<keyword evidence="3" id="KW-1185">Reference proteome</keyword>
<feature type="transmembrane region" description="Helical" evidence="1">
    <location>
        <begin position="20"/>
        <end position="38"/>
    </location>
</feature>
<organism evidence="2 3">
    <name type="scientific">Desulfosporosinus youngiae DSM 17734</name>
    <dbReference type="NCBI Taxonomy" id="768710"/>
    <lineage>
        <taxon>Bacteria</taxon>
        <taxon>Bacillati</taxon>
        <taxon>Bacillota</taxon>
        <taxon>Clostridia</taxon>
        <taxon>Eubacteriales</taxon>
        <taxon>Desulfitobacteriaceae</taxon>
        <taxon>Desulfosporosinus</taxon>
    </lineage>
</organism>
<sequence>MLETLLAPTGGDSLTLAHSLAILGAALALGLFISLVYIHTHKKQGYSAGFTLTMIMLPAIISVIILLIGNNVARAFSLAGAFSLIRFRSAPGEPKDIAYVLFTLATGLACGMGYIAYAALFAFILCSVMVLLHYTNFPNPKANAMQLKIIVPENLNFQGLFDDILNQYTDSWVMNRVKTKDFGTLFEVVYNINLKRSINQKAFFDELRCRNGNLNISLTSHQLEDKIYA</sequence>
<dbReference type="RefSeq" id="WP_007785994.1">
    <property type="nucleotide sequence ID" value="NZ_CM001441.1"/>
</dbReference>
<keyword evidence="1" id="KW-0472">Membrane</keyword>
<feature type="transmembrane region" description="Helical" evidence="1">
    <location>
        <begin position="99"/>
        <end position="132"/>
    </location>
</feature>
<proteinExistence type="predicted"/>
<dbReference type="STRING" id="768710.DesyoDRAFT_4227"/>
<dbReference type="Pfam" id="PF16316">
    <property type="entry name" value="DUF4956"/>
    <property type="match status" value="1"/>
</dbReference>
<accession>H5XXH8</accession>
<evidence type="ECO:0008006" key="4">
    <source>
        <dbReference type="Google" id="ProtNLM"/>
    </source>
</evidence>
<protein>
    <recommendedName>
        <fullName evidence="4">DUF4956 domain-containing protein</fullName>
    </recommendedName>
</protein>
<keyword evidence="1" id="KW-1133">Transmembrane helix</keyword>
<keyword evidence="1" id="KW-0812">Transmembrane</keyword>
<evidence type="ECO:0000313" key="2">
    <source>
        <dbReference type="EMBL" id="EHQ91184.1"/>
    </source>
</evidence>
<gene>
    <name evidence="2" type="ORF">DesyoDRAFT_4227</name>
</gene>
<reference evidence="2 3" key="1">
    <citation type="submission" date="2011-11" db="EMBL/GenBank/DDBJ databases">
        <title>The Noncontiguous Finished genome of Desulfosporosinus youngiae DSM 17734.</title>
        <authorList>
            <consortium name="US DOE Joint Genome Institute (JGI-PGF)"/>
            <person name="Lucas S."/>
            <person name="Han J."/>
            <person name="Lapidus A."/>
            <person name="Cheng J.-F."/>
            <person name="Goodwin L."/>
            <person name="Pitluck S."/>
            <person name="Peters L."/>
            <person name="Ovchinnikova G."/>
            <person name="Lu M."/>
            <person name="Land M.L."/>
            <person name="Hauser L."/>
            <person name="Pester M."/>
            <person name="Spring S."/>
            <person name="Ollivier B."/>
            <person name="Rattei T."/>
            <person name="Klenk H.-P."/>
            <person name="Wagner M."/>
            <person name="Loy A."/>
            <person name="Woyke T.J."/>
        </authorList>
    </citation>
    <scope>NUCLEOTIDE SEQUENCE [LARGE SCALE GENOMIC DNA]</scope>
    <source>
        <strain evidence="2 3">DSM 17734</strain>
    </source>
</reference>
<dbReference type="AlphaFoldDB" id="H5XXH8"/>